<protein>
    <recommendedName>
        <fullName evidence="2">Phasin domain-containing protein</fullName>
    </recommendedName>
</protein>
<feature type="region of interest" description="Disordered" evidence="1">
    <location>
        <begin position="1"/>
        <end position="20"/>
    </location>
</feature>
<proteinExistence type="predicted"/>
<evidence type="ECO:0000256" key="1">
    <source>
        <dbReference type="SAM" id="MobiDB-lite"/>
    </source>
</evidence>
<evidence type="ECO:0000313" key="4">
    <source>
        <dbReference type="Proteomes" id="UP000325797"/>
    </source>
</evidence>
<reference evidence="3 4" key="1">
    <citation type="submission" date="2019-08" db="EMBL/GenBank/DDBJ databases">
        <title>Hyperibacter terrae gen. nov., sp. nov. and Hyperibacter viscosus sp. nov., two new members in the family Rhodospirillaceae isolated from the rhizosphere of Hypericum perforatum.</title>
        <authorList>
            <person name="Noviana Z."/>
        </authorList>
    </citation>
    <scope>NUCLEOTIDE SEQUENCE [LARGE SCALE GENOMIC DNA]</scope>
    <source>
        <strain evidence="3 4">R5959</strain>
    </source>
</reference>
<sequence length="183" mass="19438">MARTTSPAAHTEAFKSGVIRTDMLKASQAVPRSTAETPSSSTDQPDAAAPSAAVPTIDYAAMATLSGNAVHAFLETGNTMMKAMAEMNEEVASFANSRWREHVERSEALMKCSDPAAAFGLHVDFAQKATQQYLEEASRLMALATQLSGKCWEQLQSSARDAMAPAAAADKNEATAETPQTTH</sequence>
<keyword evidence="4" id="KW-1185">Reference proteome</keyword>
<dbReference type="Proteomes" id="UP000325797">
    <property type="component" value="Chromosome"/>
</dbReference>
<accession>A0A5J6MST3</accession>
<dbReference type="KEGG" id="hadh:FRZ61_02480"/>
<dbReference type="EMBL" id="CP042582">
    <property type="protein sequence ID" value="QEX20331.1"/>
    <property type="molecule type" value="Genomic_DNA"/>
</dbReference>
<organism evidence="3 4">
    <name type="scientific">Hypericibacter adhaerens</name>
    <dbReference type="NCBI Taxonomy" id="2602016"/>
    <lineage>
        <taxon>Bacteria</taxon>
        <taxon>Pseudomonadati</taxon>
        <taxon>Pseudomonadota</taxon>
        <taxon>Alphaproteobacteria</taxon>
        <taxon>Rhodospirillales</taxon>
        <taxon>Dongiaceae</taxon>
        <taxon>Hypericibacter</taxon>
    </lineage>
</organism>
<feature type="region of interest" description="Disordered" evidence="1">
    <location>
        <begin position="162"/>
        <end position="183"/>
    </location>
</feature>
<name>A0A5J6MST3_9PROT</name>
<feature type="region of interest" description="Disordered" evidence="1">
    <location>
        <begin position="25"/>
        <end position="50"/>
    </location>
</feature>
<dbReference type="InterPro" id="IPR018968">
    <property type="entry name" value="Phasin"/>
</dbReference>
<evidence type="ECO:0000259" key="2">
    <source>
        <dbReference type="Pfam" id="PF09361"/>
    </source>
</evidence>
<feature type="domain" description="Phasin" evidence="2">
    <location>
        <begin position="62"/>
        <end position="151"/>
    </location>
</feature>
<dbReference type="Pfam" id="PF09361">
    <property type="entry name" value="Phasin_2"/>
    <property type="match status" value="1"/>
</dbReference>
<feature type="compositionally biased region" description="Polar residues" evidence="1">
    <location>
        <begin position="30"/>
        <end position="44"/>
    </location>
</feature>
<gene>
    <name evidence="3" type="ORF">FRZ61_02480</name>
</gene>
<evidence type="ECO:0000313" key="3">
    <source>
        <dbReference type="EMBL" id="QEX20331.1"/>
    </source>
</evidence>
<dbReference type="RefSeq" id="WP_191909240.1">
    <property type="nucleotide sequence ID" value="NZ_CP042582.1"/>
</dbReference>
<dbReference type="AlphaFoldDB" id="A0A5J6MST3"/>